<comment type="caution">
    <text evidence="4">The sequence shown here is derived from an EMBL/GenBank/DDBJ whole genome shotgun (WGS) entry which is preliminary data.</text>
</comment>
<dbReference type="PROSITE" id="PS50888">
    <property type="entry name" value="BHLH"/>
    <property type="match status" value="1"/>
</dbReference>
<evidence type="ECO:0000256" key="2">
    <source>
        <dbReference type="SAM" id="MobiDB-lite"/>
    </source>
</evidence>
<name>A0AAV9HH36_9PEZI</name>
<evidence type="ECO:0000313" key="4">
    <source>
        <dbReference type="EMBL" id="KAK4459822.1"/>
    </source>
</evidence>
<dbReference type="InterPro" id="IPR011598">
    <property type="entry name" value="bHLH_dom"/>
</dbReference>
<feature type="domain" description="BHLH" evidence="3">
    <location>
        <begin position="259"/>
        <end position="320"/>
    </location>
</feature>
<protein>
    <recommendedName>
        <fullName evidence="3">BHLH domain-containing protein</fullName>
    </recommendedName>
</protein>
<dbReference type="AlphaFoldDB" id="A0AAV9HH36"/>
<feature type="region of interest" description="Disordered" evidence="2">
    <location>
        <begin position="191"/>
        <end position="250"/>
    </location>
</feature>
<organism evidence="4 5">
    <name type="scientific">Cladorrhinum samala</name>
    <dbReference type="NCBI Taxonomy" id="585594"/>
    <lineage>
        <taxon>Eukaryota</taxon>
        <taxon>Fungi</taxon>
        <taxon>Dikarya</taxon>
        <taxon>Ascomycota</taxon>
        <taxon>Pezizomycotina</taxon>
        <taxon>Sordariomycetes</taxon>
        <taxon>Sordariomycetidae</taxon>
        <taxon>Sordariales</taxon>
        <taxon>Podosporaceae</taxon>
        <taxon>Cladorrhinum</taxon>
    </lineage>
</organism>
<reference evidence="4" key="1">
    <citation type="journal article" date="2023" name="Mol. Phylogenet. Evol.">
        <title>Genome-scale phylogeny and comparative genomics of the fungal order Sordariales.</title>
        <authorList>
            <person name="Hensen N."/>
            <person name="Bonometti L."/>
            <person name="Westerberg I."/>
            <person name="Brannstrom I.O."/>
            <person name="Guillou S."/>
            <person name="Cros-Aarteil S."/>
            <person name="Calhoun S."/>
            <person name="Haridas S."/>
            <person name="Kuo A."/>
            <person name="Mondo S."/>
            <person name="Pangilinan J."/>
            <person name="Riley R."/>
            <person name="LaButti K."/>
            <person name="Andreopoulos B."/>
            <person name="Lipzen A."/>
            <person name="Chen C."/>
            <person name="Yan M."/>
            <person name="Daum C."/>
            <person name="Ng V."/>
            <person name="Clum A."/>
            <person name="Steindorff A."/>
            <person name="Ohm R.A."/>
            <person name="Martin F."/>
            <person name="Silar P."/>
            <person name="Natvig D.O."/>
            <person name="Lalanne C."/>
            <person name="Gautier V."/>
            <person name="Ament-Velasquez S.L."/>
            <person name="Kruys A."/>
            <person name="Hutchinson M.I."/>
            <person name="Powell A.J."/>
            <person name="Barry K."/>
            <person name="Miller A.N."/>
            <person name="Grigoriev I.V."/>
            <person name="Debuchy R."/>
            <person name="Gladieux P."/>
            <person name="Hiltunen Thoren M."/>
            <person name="Johannesson H."/>
        </authorList>
    </citation>
    <scope>NUCLEOTIDE SEQUENCE</scope>
    <source>
        <strain evidence="4">PSN324</strain>
    </source>
</reference>
<dbReference type="Gene3D" id="4.10.280.10">
    <property type="entry name" value="Helix-loop-helix DNA-binding domain"/>
    <property type="match status" value="1"/>
</dbReference>
<evidence type="ECO:0000259" key="3">
    <source>
        <dbReference type="PROSITE" id="PS50888"/>
    </source>
</evidence>
<dbReference type="GO" id="GO:0046983">
    <property type="term" value="F:protein dimerization activity"/>
    <property type="evidence" value="ECO:0007669"/>
    <property type="project" value="InterPro"/>
</dbReference>
<evidence type="ECO:0000313" key="5">
    <source>
        <dbReference type="Proteomes" id="UP001321749"/>
    </source>
</evidence>
<keyword evidence="5" id="KW-1185">Reference proteome</keyword>
<gene>
    <name evidence="4" type="ORF">QBC42DRAFT_348487</name>
</gene>
<evidence type="ECO:0000256" key="1">
    <source>
        <dbReference type="SAM" id="Coils"/>
    </source>
</evidence>
<feature type="coiled-coil region" evidence="1">
    <location>
        <begin position="310"/>
        <end position="337"/>
    </location>
</feature>
<reference evidence="4" key="2">
    <citation type="submission" date="2023-06" db="EMBL/GenBank/DDBJ databases">
        <authorList>
            <consortium name="Lawrence Berkeley National Laboratory"/>
            <person name="Mondo S.J."/>
            <person name="Hensen N."/>
            <person name="Bonometti L."/>
            <person name="Westerberg I."/>
            <person name="Brannstrom I.O."/>
            <person name="Guillou S."/>
            <person name="Cros-Aarteil S."/>
            <person name="Calhoun S."/>
            <person name="Haridas S."/>
            <person name="Kuo A."/>
            <person name="Pangilinan J."/>
            <person name="Riley R."/>
            <person name="Labutti K."/>
            <person name="Andreopoulos B."/>
            <person name="Lipzen A."/>
            <person name="Chen C."/>
            <person name="Yanf M."/>
            <person name="Daum C."/>
            <person name="Ng V."/>
            <person name="Clum A."/>
            <person name="Steindorff A."/>
            <person name="Ohm R."/>
            <person name="Martin F."/>
            <person name="Silar P."/>
            <person name="Natvig D."/>
            <person name="Lalanne C."/>
            <person name="Gautier V."/>
            <person name="Ament-Velasquez S.L."/>
            <person name="Kruys A."/>
            <person name="Hutchinson M.I."/>
            <person name="Powell A.J."/>
            <person name="Barry K."/>
            <person name="Miller A.N."/>
            <person name="Grigoriev I.V."/>
            <person name="Debuchy R."/>
            <person name="Gladieux P."/>
            <person name="Thoren M.H."/>
            <person name="Johannesson H."/>
        </authorList>
    </citation>
    <scope>NUCLEOTIDE SEQUENCE</scope>
    <source>
        <strain evidence="4">PSN324</strain>
    </source>
</reference>
<keyword evidence="1" id="KW-0175">Coiled coil</keyword>
<dbReference type="Proteomes" id="UP001321749">
    <property type="component" value="Unassembled WGS sequence"/>
</dbReference>
<proteinExistence type="predicted"/>
<dbReference type="EMBL" id="MU865026">
    <property type="protein sequence ID" value="KAK4459822.1"/>
    <property type="molecule type" value="Genomic_DNA"/>
</dbReference>
<dbReference type="InterPro" id="IPR036638">
    <property type="entry name" value="HLH_DNA-bd_sf"/>
</dbReference>
<sequence length="341" mass="36593">MNWAADTVPGPDRGLQMDQSHPLPMALLAPALDGDATFAPSMGLTLDSNYYDLDAQQAHFDLLTSSAFPVPQSLQTAPIGAPSGDSFFSLAAGLPHEQSEGPFDFQYHLHHASQIAGVAASHSALSPVDTIPPISAPSVASSISPIFTAEGSPCSTTHGSPVLTAGNSSVASWTPSPPPALLPPPRCKKKLPSNIPSNASATTMSRTKDCDGKKKPNPVKCGRSAAGAKVCKKSRDAGGRPKGPLNPSNFDTLEQYQTELRLWHNRIGRKYRTKLNDQFECLHVVLYPEEEDLNDAAPGRGRTINKARTLDMARQRILDLTHENNALRAELEEMQGLMSEK</sequence>
<dbReference type="SUPFAM" id="SSF47459">
    <property type="entry name" value="HLH, helix-loop-helix DNA-binding domain"/>
    <property type="match status" value="1"/>
</dbReference>
<accession>A0AAV9HH36</accession>
<feature type="compositionally biased region" description="Polar residues" evidence="2">
    <location>
        <begin position="194"/>
        <end position="205"/>
    </location>
</feature>